<evidence type="ECO:0000256" key="1">
    <source>
        <dbReference type="ARBA" id="ARBA00022443"/>
    </source>
</evidence>
<keyword evidence="4" id="KW-0812">Transmembrane</keyword>
<keyword evidence="4" id="KW-1133">Transmembrane helix</keyword>
<evidence type="ECO:0000256" key="5">
    <source>
        <dbReference type="SAM" id="SignalP"/>
    </source>
</evidence>
<dbReference type="PROSITE" id="PS50002">
    <property type="entry name" value="SH3"/>
    <property type="match status" value="1"/>
</dbReference>
<feature type="signal peptide" evidence="5">
    <location>
        <begin position="1"/>
        <end position="15"/>
    </location>
</feature>
<evidence type="ECO:0000259" key="6">
    <source>
        <dbReference type="PROSITE" id="PS50002"/>
    </source>
</evidence>
<feature type="region of interest" description="Disordered" evidence="3">
    <location>
        <begin position="303"/>
        <end position="370"/>
    </location>
</feature>
<dbReference type="InterPro" id="IPR036028">
    <property type="entry name" value="SH3-like_dom_sf"/>
</dbReference>
<evidence type="ECO:0000313" key="8">
    <source>
        <dbReference type="Proteomes" id="UP000620104"/>
    </source>
</evidence>
<evidence type="ECO:0000256" key="4">
    <source>
        <dbReference type="SAM" id="Phobius"/>
    </source>
</evidence>
<organism evidence="7 8">
    <name type="scientific">Naganishia liquefaciens</name>
    <dbReference type="NCBI Taxonomy" id="104408"/>
    <lineage>
        <taxon>Eukaryota</taxon>
        <taxon>Fungi</taxon>
        <taxon>Dikarya</taxon>
        <taxon>Basidiomycota</taxon>
        <taxon>Agaricomycotina</taxon>
        <taxon>Tremellomycetes</taxon>
        <taxon>Filobasidiales</taxon>
        <taxon>Filobasidiaceae</taxon>
        <taxon>Naganishia</taxon>
    </lineage>
</organism>
<accession>A0A8H3TRZ7</accession>
<dbReference type="OrthoDB" id="2591863at2759"/>
<keyword evidence="8" id="KW-1185">Reference proteome</keyword>
<feature type="chain" id="PRO_5034393131" description="SH3 domain-containing protein" evidence="5">
    <location>
        <begin position="16"/>
        <end position="464"/>
    </location>
</feature>
<proteinExistence type="predicted"/>
<dbReference type="InterPro" id="IPR001452">
    <property type="entry name" value="SH3_domain"/>
</dbReference>
<feature type="compositionally biased region" description="Basic and acidic residues" evidence="3">
    <location>
        <begin position="305"/>
        <end position="320"/>
    </location>
</feature>
<keyword evidence="5" id="KW-0732">Signal</keyword>
<protein>
    <recommendedName>
        <fullName evidence="6">SH3 domain-containing protein</fullName>
    </recommendedName>
</protein>
<dbReference type="EMBL" id="BLZA01000011">
    <property type="protein sequence ID" value="GHJ85545.1"/>
    <property type="molecule type" value="Genomic_DNA"/>
</dbReference>
<evidence type="ECO:0000256" key="2">
    <source>
        <dbReference type="PROSITE-ProRule" id="PRU00192"/>
    </source>
</evidence>
<dbReference type="SUPFAM" id="SSF50044">
    <property type="entry name" value="SH3-domain"/>
    <property type="match status" value="1"/>
</dbReference>
<comment type="caution">
    <text evidence="7">The sequence shown here is derived from an EMBL/GenBank/DDBJ whole genome shotgun (WGS) entry which is preliminary data.</text>
</comment>
<feature type="compositionally biased region" description="Polar residues" evidence="3">
    <location>
        <begin position="322"/>
        <end position="333"/>
    </location>
</feature>
<evidence type="ECO:0000256" key="3">
    <source>
        <dbReference type="SAM" id="MobiDB-lite"/>
    </source>
</evidence>
<feature type="compositionally biased region" description="Low complexity" evidence="3">
    <location>
        <begin position="239"/>
        <end position="253"/>
    </location>
</feature>
<feature type="transmembrane region" description="Helical" evidence="4">
    <location>
        <begin position="270"/>
        <end position="297"/>
    </location>
</feature>
<keyword evidence="1 2" id="KW-0728">SH3 domain</keyword>
<keyword evidence="4" id="KW-0472">Membrane</keyword>
<evidence type="ECO:0000313" key="7">
    <source>
        <dbReference type="EMBL" id="GHJ85545.1"/>
    </source>
</evidence>
<dbReference type="Gene3D" id="2.30.30.40">
    <property type="entry name" value="SH3 Domains"/>
    <property type="match status" value="1"/>
</dbReference>
<name>A0A8H3TRZ7_9TREE</name>
<gene>
    <name evidence="7" type="ORF">NliqN6_1947</name>
</gene>
<dbReference type="SMART" id="SM00326">
    <property type="entry name" value="SH3"/>
    <property type="match status" value="1"/>
</dbReference>
<reference evidence="7" key="1">
    <citation type="submission" date="2020-07" db="EMBL/GenBank/DDBJ databases">
        <title>Draft Genome Sequence of a Deep-Sea Yeast, Naganishia (Cryptococcus) liquefaciens strain N6.</title>
        <authorList>
            <person name="Han Y.W."/>
            <person name="Kajitani R."/>
            <person name="Morimoto H."/>
            <person name="Parhat M."/>
            <person name="Tsubouchi H."/>
            <person name="Bakenova O."/>
            <person name="Ogata M."/>
            <person name="Argunhan B."/>
            <person name="Aoki R."/>
            <person name="Kajiwara S."/>
            <person name="Itoh T."/>
            <person name="Iwasaki H."/>
        </authorList>
    </citation>
    <scope>NUCLEOTIDE SEQUENCE</scope>
    <source>
        <strain evidence="7">N6</strain>
    </source>
</reference>
<dbReference type="AlphaFoldDB" id="A0A8H3TRZ7"/>
<sequence>MHFAVASAFLLTAWAQVMKPDGCLLLSGTITCPPWSTAWVNPMELANDGYPAFANVTDLASFDAAAISYIGNPGGYRTDKFANDELGCTNASNVVVRYSRTVFCSALINSQSSMDCFNRYSEVDRDIGPKYVCQSTCNEYSANEYSITRNRQYCPTDPSGGDRYLTLIRDYASCTNWASSLTNNTDTCIEGDLNEGSCGFAGSTAQLCAHCNVTLPEDCCYQSNTDLRPCGYTLAAKPSSTTSGTTTSSSTSTAVAEASRSGRRLNGGQIAGIVIGSVIGGLMLLLGLLFCCGVIGAGRRKRRHTESEKALHSPGEKEASYEAQSGMPTNTMLAVTGKPGSDTPITAPPLQMPGALASPLPVGGTSAPGERSVLASMKDENQSGDHLILPNTLVTVLWPYTAAMADEITLYPGMRLKVLRIYDDAWATGQVVDSAADSSLKGKEGAFPLVCVTQAEVPIVASRS</sequence>
<dbReference type="Proteomes" id="UP000620104">
    <property type="component" value="Unassembled WGS sequence"/>
</dbReference>
<feature type="region of interest" description="Disordered" evidence="3">
    <location>
        <begin position="237"/>
        <end position="261"/>
    </location>
</feature>
<feature type="domain" description="SH3" evidence="6">
    <location>
        <begin position="389"/>
        <end position="457"/>
    </location>
</feature>